<evidence type="ECO:0000313" key="1">
    <source>
        <dbReference type="Proteomes" id="UP000046395"/>
    </source>
</evidence>
<accession>A0A5S6QFT5</accession>
<protein>
    <submittedName>
        <fullName evidence="2">Uncharacterized protein</fullName>
    </submittedName>
</protein>
<keyword evidence="1" id="KW-1185">Reference proteome</keyword>
<sequence>MLQLSYTLNMESAFSRKHRGRKNCWWIHSLHKILPNGITSDKVETETGNRSLEEQGCLPVPALWFRLSIYNCYFLMLCLASGETKDEATALAVTQL</sequence>
<proteinExistence type="predicted"/>
<name>A0A5S6QFT5_TRIMR</name>
<reference evidence="2" key="1">
    <citation type="submission" date="2019-12" db="UniProtKB">
        <authorList>
            <consortium name="WormBaseParasite"/>
        </authorList>
    </citation>
    <scope>IDENTIFICATION</scope>
</reference>
<dbReference type="Proteomes" id="UP000046395">
    <property type="component" value="Unassembled WGS sequence"/>
</dbReference>
<dbReference type="WBParaSite" id="TMUE_2000006251.1">
    <property type="protein sequence ID" value="TMUE_2000006251.1"/>
    <property type="gene ID" value="WBGene00292627"/>
</dbReference>
<evidence type="ECO:0000313" key="2">
    <source>
        <dbReference type="WBParaSite" id="TMUE_2000006251.1"/>
    </source>
</evidence>
<dbReference type="AlphaFoldDB" id="A0A5S6QFT5"/>
<organism evidence="1 2">
    <name type="scientific">Trichuris muris</name>
    <name type="common">Mouse whipworm</name>
    <dbReference type="NCBI Taxonomy" id="70415"/>
    <lineage>
        <taxon>Eukaryota</taxon>
        <taxon>Metazoa</taxon>
        <taxon>Ecdysozoa</taxon>
        <taxon>Nematoda</taxon>
        <taxon>Enoplea</taxon>
        <taxon>Dorylaimia</taxon>
        <taxon>Trichinellida</taxon>
        <taxon>Trichuridae</taxon>
        <taxon>Trichuris</taxon>
    </lineage>
</organism>